<sequence length="361" mass="40427">MSSTAVAYDPAMDRASFDGLLITAIAYGALLMLGFQLVQSLYLRPKRGPKFYAMVAYSVAVFLWATLAVSGRFLVAEQQYIEQRMDPAGPTAWAWKNSDKWQTVMTSATSASLPWVADLLVIYRIYVLWNRRKWIIAAPCFLYLAGVSLSVPFILAISRPQDPNWGALLPQYKTAYVAVMSAFNIVASITLFIRLYTLRAMVEQVMGKVPAMMYNSPATLFVETGTFYCLWITCYLVLVCRSSFVQDVFLQSAVFVLGYLANADHRTHGGEYGVVEGHRIGVFPRSAGLADILSAEPYYPYAQNTDKRQLLPFESRTRTDPELAEEIQGREHGVLNDLQPRLLSARLLIGLGLGLKHGWPY</sequence>
<dbReference type="Proteomes" id="UP000298030">
    <property type="component" value="Unassembled WGS sequence"/>
</dbReference>
<name>A0A4Y7TQD8_COPMI</name>
<feature type="transmembrane region" description="Helical" evidence="1">
    <location>
        <begin position="175"/>
        <end position="197"/>
    </location>
</feature>
<gene>
    <name evidence="2" type="ORF">FA13DRAFT_1231418</name>
</gene>
<dbReference type="EMBL" id="QPFP01000006">
    <property type="protein sequence ID" value="TEB36164.1"/>
    <property type="molecule type" value="Genomic_DNA"/>
</dbReference>
<keyword evidence="1" id="KW-1133">Transmembrane helix</keyword>
<dbReference type="AlphaFoldDB" id="A0A4Y7TQD8"/>
<feature type="transmembrane region" description="Helical" evidence="1">
    <location>
        <begin position="55"/>
        <end position="75"/>
    </location>
</feature>
<reference evidence="2 3" key="1">
    <citation type="journal article" date="2019" name="Nat. Ecol. Evol.">
        <title>Megaphylogeny resolves global patterns of mushroom evolution.</title>
        <authorList>
            <person name="Varga T."/>
            <person name="Krizsan K."/>
            <person name="Foldi C."/>
            <person name="Dima B."/>
            <person name="Sanchez-Garcia M."/>
            <person name="Sanchez-Ramirez S."/>
            <person name="Szollosi G.J."/>
            <person name="Szarkandi J.G."/>
            <person name="Papp V."/>
            <person name="Albert L."/>
            <person name="Andreopoulos W."/>
            <person name="Angelini C."/>
            <person name="Antonin V."/>
            <person name="Barry K.W."/>
            <person name="Bougher N.L."/>
            <person name="Buchanan P."/>
            <person name="Buyck B."/>
            <person name="Bense V."/>
            <person name="Catcheside P."/>
            <person name="Chovatia M."/>
            <person name="Cooper J."/>
            <person name="Damon W."/>
            <person name="Desjardin D."/>
            <person name="Finy P."/>
            <person name="Geml J."/>
            <person name="Haridas S."/>
            <person name="Hughes K."/>
            <person name="Justo A."/>
            <person name="Karasinski D."/>
            <person name="Kautmanova I."/>
            <person name="Kiss B."/>
            <person name="Kocsube S."/>
            <person name="Kotiranta H."/>
            <person name="LaButti K.M."/>
            <person name="Lechner B.E."/>
            <person name="Liimatainen K."/>
            <person name="Lipzen A."/>
            <person name="Lukacs Z."/>
            <person name="Mihaltcheva S."/>
            <person name="Morgado L.N."/>
            <person name="Niskanen T."/>
            <person name="Noordeloos M.E."/>
            <person name="Ohm R.A."/>
            <person name="Ortiz-Santana B."/>
            <person name="Ovrebo C."/>
            <person name="Racz N."/>
            <person name="Riley R."/>
            <person name="Savchenko A."/>
            <person name="Shiryaev A."/>
            <person name="Soop K."/>
            <person name="Spirin V."/>
            <person name="Szebenyi C."/>
            <person name="Tomsovsky M."/>
            <person name="Tulloss R.E."/>
            <person name="Uehling J."/>
            <person name="Grigoriev I.V."/>
            <person name="Vagvolgyi C."/>
            <person name="Papp T."/>
            <person name="Martin F.M."/>
            <person name="Miettinen O."/>
            <person name="Hibbett D.S."/>
            <person name="Nagy L.G."/>
        </authorList>
    </citation>
    <scope>NUCLEOTIDE SEQUENCE [LARGE SCALE GENOMIC DNA]</scope>
    <source>
        <strain evidence="2 3">FP101781</strain>
    </source>
</reference>
<keyword evidence="1" id="KW-0812">Transmembrane</keyword>
<protein>
    <recommendedName>
        <fullName evidence="4">Family A G protein-coupled receptor-like protein</fullName>
    </recommendedName>
</protein>
<proteinExistence type="predicted"/>
<evidence type="ECO:0000256" key="1">
    <source>
        <dbReference type="SAM" id="Phobius"/>
    </source>
</evidence>
<accession>A0A4Y7TQD8</accession>
<keyword evidence="3" id="KW-1185">Reference proteome</keyword>
<feature type="transmembrane region" description="Helical" evidence="1">
    <location>
        <begin position="134"/>
        <end position="155"/>
    </location>
</feature>
<dbReference type="OrthoDB" id="3351617at2759"/>
<evidence type="ECO:0008006" key="4">
    <source>
        <dbReference type="Google" id="ProtNLM"/>
    </source>
</evidence>
<keyword evidence="1" id="KW-0472">Membrane</keyword>
<feature type="transmembrane region" description="Helical" evidence="1">
    <location>
        <begin position="218"/>
        <end position="238"/>
    </location>
</feature>
<feature type="transmembrane region" description="Helical" evidence="1">
    <location>
        <begin position="20"/>
        <end position="43"/>
    </location>
</feature>
<evidence type="ECO:0000313" key="3">
    <source>
        <dbReference type="Proteomes" id="UP000298030"/>
    </source>
</evidence>
<evidence type="ECO:0000313" key="2">
    <source>
        <dbReference type="EMBL" id="TEB36164.1"/>
    </source>
</evidence>
<organism evidence="2 3">
    <name type="scientific">Coprinellus micaceus</name>
    <name type="common">Glistening ink-cap mushroom</name>
    <name type="synonym">Coprinus micaceus</name>
    <dbReference type="NCBI Taxonomy" id="71717"/>
    <lineage>
        <taxon>Eukaryota</taxon>
        <taxon>Fungi</taxon>
        <taxon>Dikarya</taxon>
        <taxon>Basidiomycota</taxon>
        <taxon>Agaricomycotina</taxon>
        <taxon>Agaricomycetes</taxon>
        <taxon>Agaricomycetidae</taxon>
        <taxon>Agaricales</taxon>
        <taxon>Agaricineae</taxon>
        <taxon>Psathyrellaceae</taxon>
        <taxon>Coprinellus</taxon>
    </lineage>
</organism>
<comment type="caution">
    <text evidence="2">The sequence shown here is derived from an EMBL/GenBank/DDBJ whole genome shotgun (WGS) entry which is preliminary data.</text>
</comment>